<evidence type="ECO:0000313" key="3">
    <source>
        <dbReference type="Proteomes" id="UP001228049"/>
    </source>
</evidence>
<keyword evidence="3" id="KW-1185">Reference proteome</keyword>
<feature type="region of interest" description="Disordered" evidence="1">
    <location>
        <begin position="43"/>
        <end position="62"/>
    </location>
</feature>
<sequence length="62" mass="6875">TSLGAPRALRGIDFLFSLLPTFELQVVCSAELQRGVRGRLALEPSEKHSNNRAPQVQLKMIN</sequence>
<evidence type="ECO:0000313" key="2">
    <source>
        <dbReference type="EMBL" id="KAK1900886.1"/>
    </source>
</evidence>
<name>A0AAD9CHD2_DISEL</name>
<gene>
    <name evidence="2" type="ORF">KUDE01_003858</name>
</gene>
<organism evidence="2 3">
    <name type="scientific">Dissostichus eleginoides</name>
    <name type="common">Patagonian toothfish</name>
    <name type="synonym">Dissostichus amissus</name>
    <dbReference type="NCBI Taxonomy" id="100907"/>
    <lineage>
        <taxon>Eukaryota</taxon>
        <taxon>Metazoa</taxon>
        <taxon>Chordata</taxon>
        <taxon>Craniata</taxon>
        <taxon>Vertebrata</taxon>
        <taxon>Euteleostomi</taxon>
        <taxon>Actinopterygii</taxon>
        <taxon>Neopterygii</taxon>
        <taxon>Teleostei</taxon>
        <taxon>Neoteleostei</taxon>
        <taxon>Acanthomorphata</taxon>
        <taxon>Eupercaria</taxon>
        <taxon>Perciformes</taxon>
        <taxon>Notothenioidei</taxon>
        <taxon>Nototheniidae</taxon>
        <taxon>Dissostichus</taxon>
    </lineage>
</organism>
<proteinExistence type="predicted"/>
<dbReference type="EMBL" id="JASDAP010000006">
    <property type="protein sequence ID" value="KAK1900886.1"/>
    <property type="molecule type" value="Genomic_DNA"/>
</dbReference>
<feature type="non-terminal residue" evidence="2">
    <location>
        <position position="62"/>
    </location>
</feature>
<comment type="caution">
    <text evidence="2">The sequence shown here is derived from an EMBL/GenBank/DDBJ whole genome shotgun (WGS) entry which is preliminary data.</text>
</comment>
<dbReference type="Proteomes" id="UP001228049">
    <property type="component" value="Unassembled WGS sequence"/>
</dbReference>
<accession>A0AAD9CHD2</accession>
<reference evidence="2" key="1">
    <citation type="submission" date="2023-04" db="EMBL/GenBank/DDBJ databases">
        <title>Chromosome-level genome of Chaenocephalus aceratus.</title>
        <authorList>
            <person name="Park H."/>
        </authorList>
    </citation>
    <scope>NUCLEOTIDE SEQUENCE</scope>
    <source>
        <strain evidence="2">DE</strain>
        <tissue evidence="2">Muscle</tissue>
    </source>
</reference>
<evidence type="ECO:0000256" key="1">
    <source>
        <dbReference type="SAM" id="MobiDB-lite"/>
    </source>
</evidence>
<feature type="non-terminal residue" evidence="2">
    <location>
        <position position="1"/>
    </location>
</feature>
<dbReference type="AlphaFoldDB" id="A0AAD9CHD2"/>
<protein>
    <submittedName>
        <fullName evidence="2">Nitrogen regulatory protein P-II 1</fullName>
    </submittedName>
</protein>